<feature type="region of interest" description="Disordered" evidence="1">
    <location>
        <begin position="67"/>
        <end position="90"/>
    </location>
</feature>
<sequence length="399" mass="45647">MSARTSDVLALVRAEAELTVRLRVQHTSAARPDGYPFCNFRGRDVCHTGTGVVTDVCYGKHYLFEDSDEDSDDEEDFFEEEEEDDRDEETRRLEFEAAEQESYKPAFTQEDCPCHDCEDARYRLAKEEQMENVEKVRETEMSKGPQSDISDVEVWKQKYETNKPSLALPQEVALASDPKNTTKEPQERPCWLVFVETSLHVVYDTKEARNTVMDVFYDTNSSSMRSLSLYGFCVSERYEEEDRCILKCATHNEELVRRLSAAEAKRYNLNKALGKPNQRSYEQCQPNTENASLSPQTFRLAIVIGHPHGRSKTISVGHWTQRVKTPTSKESALTHYLYDTPTCKGNSGGAVMTFGKVEDERVTTAIFNHRIRSSTLMPGINMSSPSYEWSQGDIEKRKK</sequence>
<protein>
    <recommendedName>
        <fullName evidence="4">Peptidase S1 domain-containing protein</fullName>
    </recommendedName>
</protein>
<accession>A0AAV4FPN6</accession>
<gene>
    <name evidence="2" type="ORF">ElyMa_005760200</name>
</gene>
<evidence type="ECO:0008006" key="4">
    <source>
        <dbReference type="Google" id="ProtNLM"/>
    </source>
</evidence>
<comment type="caution">
    <text evidence="2">The sequence shown here is derived from an EMBL/GenBank/DDBJ whole genome shotgun (WGS) entry which is preliminary data.</text>
</comment>
<organism evidence="2 3">
    <name type="scientific">Elysia marginata</name>
    <dbReference type="NCBI Taxonomy" id="1093978"/>
    <lineage>
        <taxon>Eukaryota</taxon>
        <taxon>Metazoa</taxon>
        <taxon>Spiralia</taxon>
        <taxon>Lophotrochozoa</taxon>
        <taxon>Mollusca</taxon>
        <taxon>Gastropoda</taxon>
        <taxon>Heterobranchia</taxon>
        <taxon>Euthyneura</taxon>
        <taxon>Panpulmonata</taxon>
        <taxon>Sacoglossa</taxon>
        <taxon>Placobranchoidea</taxon>
        <taxon>Plakobranchidae</taxon>
        <taxon>Elysia</taxon>
    </lineage>
</organism>
<feature type="compositionally biased region" description="Acidic residues" evidence="1">
    <location>
        <begin position="67"/>
        <end position="87"/>
    </location>
</feature>
<proteinExistence type="predicted"/>
<dbReference type="Proteomes" id="UP000762676">
    <property type="component" value="Unassembled WGS sequence"/>
</dbReference>
<dbReference type="SUPFAM" id="SSF50494">
    <property type="entry name" value="Trypsin-like serine proteases"/>
    <property type="match status" value="1"/>
</dbReference>
<reference evidence="2 3" key="1">
    <citation type="journal article" date="2021" name="Elife">
        <title>Chloroplast acquisition without the gene transfer in kleptoplastic sea slugs, Plakobranchus ocellatus.</title>
        <authorList>
            <person name="Maeda T."/>
            <person name="Takahashi S."/>
            <person name="Yoshida T."/>
            <person name="Shimamura S."/>
            <person name="Takaki Y."/>
            <person name="Nagai Y."/>
            <person name="Toyoda A."/>
            <person name="Suzuki Y."/>
            <person name="Arimoto A."/>
            <person name="Ishii H."/>
            <person name="Satoh N."/>
            <person name="Nishiyama T."/>
            <person name="Hasebe M."/>
            <person name="Maruyama T."/>
            <person name="Minagawa J."/>
            <person name="Obokata J."/>
            <person name="Shigenobu S."/>
        </authorList>
    </citation>
    <scope>NUCLEOTIDE SEQUENCE [LARGE SCALE GENOMIC DNA]</scope>
</reference>
<evidence type="ECO:0000256" key="1">
    <source>
        <dbReference type="SAM" id="MobiDB-lite"/>
    </source>
</evidence>
<keyword evidence="3" id="KW-1185">Reference proteome</keyword>
<dbReference type="AlphaFoldDB" id="A0AAV4FPN6"/>
<evidence type="ECO:0000313" key="3">
    <source>
        <dbReference type="Proteomes" id="UP000762676"/>
    </source>
</evidence>
<evidence type="ECO:0000313" key="2">
    <source>
        <dbReference type="EMBL" id="GFR74665.1"/>
    </source>
</evidence>
<dbReference type="EMBL" id="BMAT01011533">
    <property type="protein sequence ID" value="GFR74665.1"/>
    <property type="molecule type" value="Genomic_DNA"/>
</dbReference>
<dbReference type="InterPro" id="IPR009003">
    <property type="entry name" value="Peptidase_S1_PA"/>
</dbReference>
<name>A0AAV4FPN6_9GAST</name>